<comment type="caution">
    <text evidence="1">The sequence shown here is derived from an EMBL/GenBank/DDBJ whole genome shotgun (WGS) entry which is preliminary data.</text>
</comment>
<reference evidence="1 2" key="1">
    <citation type="submission" date="2024-04" db="EMBL/GenBank/DDBJ databases">
        <title>Tritrichomonas musculus Genome.</title>
        <authorList>
            <person name="Alves-Ferreira E."/>
            <person name="Grigg M."/>
            <person name="Lorenzi H."/>
            <person name="Galac M."/>
        </authorList>
    </citation>
    <scope>NUCLEOTIDE SEQUENCE [LARGE SCALE GENOMIC DNA]</scope>
    <source>
        <strain evidence="1 2">EAF2021</strain>
    </source>
</reference>
<name>A0ABR2KX20_9EUKA</name>
<sequence length="428" mass="48663">MSGIIVKPFRGYVPPESKVAEVITPPYDVLNREEASILGTDHPDSLIHVTRPEIELPGVEATDDSVYQRGADNLRKWIEKGLLVKEDKPCFFACKQVLGDCEQRGIAALCSCEQYKNGIIKKHEATRKAPEEDRTKTTEIQNANVGPVFLTYRGEQHKKLADYVASLCQEEPSRSAHLDFDNTDHELWIIDDEKKVHEIENLFLQVDSLYIADGHHRCASAYNVYEKRKKDADDFKGDEPFCYFLAYIFADTELTVIDYNRVISDVTLKTEELIEKIEGNGFEVSKYTGKEEPHTHSFLKFHFARPTNFHTFSLYSRGQWYKLVFKGKPKSDQPVDSIDSKILTDFVLTPIFGITDLRSAKNISFIGGTRGIYELEKEASTDDRIAFAVPPITMEQLFDVSDSGDMMPPKSTWFVPKLATGLVVRLIE</sequence>
<organism evidence="1 2">
    <name type="scientific">Tritrichomonas musculus</name>
    <dbReference type="NCBI Taxonomy" id="1915356"/>
    <lineage>
        <taxon>Eukaryota</taxon>
        <taxon>Metamonada</taxon>
        <taxon>Parabasalia</taxon>
        <taxon>Tritrichomonadida</taxon>
        <taxon>Tritrichomonadidae</taxon>
        <taxon>Tritrichomonas</taxon>
    </lineage>
</organism>
<keyword evidence="2" id="KW-1185">Reference proteome</keyword>
<evidence type="ECO:0000313" key="1">
    <source>
        <dbReference type="EMBL" id="KAK8895642.1"/>
    </source>
</evidence>
<evidence type="ECO:0008006" key="3">
    <source>
        <dbReference type="Google" id="ProtNLM"/>
    </source>
</evidence>
<dbReference type="PANTHER" id="PTHR36454">
    <property type="entry name" value="LMO2823 PROTEIN"/>
    <property type="match status" value="1"/>
</dbReference>
<dbReference type="PIRSF" id="PIRSF033563">
    <property type="entry name" value="UCP033563"/>
    <property type="match status" value="1"/>
</dbReference>
<dbReference type="EMBL" id="JAPFFF010000003">
    <property type="protein sequence ID" value="KAK8895642.1"/>
    <property type="molecule type" value="Genomic_DNA"/>
</dbReference>
<protein>
    <recommendedName>
        <fullName evidence="3">DUF1015 domain-containing protein</fullName>
    </recommendedName>
</protein>
<evidence type="ECO:0000313" key="2">
    <source>
        <dbReference type="Proteomes" id="UP001470230"/>
    </source>
</evidence>
<gene>
    <name evidence="1" type="ORF">M9Y10_024112</name>
</gene>
<accession>A0ABR2KX20</accession>
<dbReference type="PANTHER" id="PTHR36454:SF1">
    <property type="entry name" value="DUF1015 DOMAIN-CONTAINING PROTEIN"/>
    <property type="match status" value="1"/>
</dbReference>
<dbReference type="InterPro" id="IPR008323">
    <property type="entry name" value="UCP033563"/>
</dbReference>
<dbReference type="Pfam" id="PF06245">
    <property type="entry name" value="DUF1015"/>
    <property type="match status" value="1"/>
</dbReference>
<proteinExistence type="predicted"/>
<dbReference type="Proteomes" id="UP001470230">
    <property type="component" value="Unassembled WGS sequence"/>
</dbReference>